<feature type="non-terminal residue" evidence="2">
    <location>
        <position position="1"/>
    </location>
</feature>
<keyword evidence="1" id="KW-0472">Membrane</keyword>
<reference evidence="2" key="1">
    <citation type="submission" date="2014-05" db="EMBL/GenBank/DDBJ databases">
        <authorList>
            <person name="Chronopoulou M."/>
        </authorList>
    </citation>
    <scope>NUCLEOTIDE SEQUENCE</scope>
    <source>
        <tissue evidence="2">Whole organism</tissue>
    </source>
</reference>
<evidence type="ECO:0000256" key="1">
    <source>
        <dbReference type="SAM" id="Phobius"/>
    </source>
</evidence>
<dbReference type="EMBL" id="HACA01026060">
    <property type="protein sequence ID" value="CDW43421.1"/>
    <property type="molecule type" value="Transcribed_RNA"/>
</dbReference>
<name>A0A0K2V0C1_LEPSM</name>
<accession>A0A0K2V0C1</accession>
<organism evidence="2">
    <name type="scientific">Lepeophtheirus salmonis</name>
    <name type="common">Salmon louse</name>
    <name type="synonym">Caligus salmonis</name>
    <dbReference type="NCBI Taxonomy" id="72036"/>
    <lineage>
        <taxon>Eukaryota</taxon>
        <taxon>Metazoa</taxon>
        <taxon>Ecdysozoa</taxon>
        <taxon>Arthropoda</taxon>
        <taxon>Crustacea</taxon>
        <taxon>Multicrustacea</taxon>
        <taxon>Hexanauplia</taxon>
        <taxon>Copepoda</taxon>
        <taxon>Siphonostomatoida</taxon>
        <taxon>Caligidae</taxon>
        <taxon>Lepeophtheirus</taxon>
    </lineage>
</organism>
<feature type="transmembrane region" description="Helical" evidence="1">
    <location>
        <begin position="37"/>
        <end position="58"/>
    </location>
</feature>
<proteinExistence type="predicted"/>
<sequence length="68" mass="8040">KCLELQRDFVEKKKCLLSLLGRKLYRPTSYIISTLEAYFSIVTGCFNIHTLLCIIQFINYSLYLQKPF</sequence>
<dbReference type="AlphaFoldDB" id="A0A0K2V0C1"/>
<keyword evidence="1" id="KW-0812">Transmembrane</keyword>
<keyword evidence="1" id="KW-1133">Transmembrane helix</keyword>
<protein>
    <submittedName>
        <fullName evidence="2">Uncharacterized protein</fullName>
    </submittedName>
</protein>
<evidence type="ECO:0000313" key="2">
    <source>
        <dbReference type="EMBL" id="CDW43421.1"/>
    </source>
</evidence>